<name>A0A7R9B6R3_TIMSH</name>
<evidence type="ECO:0000256" key="1">
    <source>
        <dbReference type="SAM" id="MobiDB-lite"/>
    </source>
</evidence>
<feature type="compositionally biased region" description="Basic and acidic residues" evidence="1">
    <location>
        <begin position="66"/>
        <end position="82"/>
    </location>
</feature>
<gene>
    <name evidence="2" type="ORF">TSIB3V08_LOCUS11427</name>
</gene>
<dbReference type="EMBL" id="OC009159">
    <property type="protein sequence ID" value="CAD7267421.1"/>
    <property type="molecule type" value="Genomic_DNA"/>
</dbReference>
<evidence type="ECO:0000313" key="2">
    <source>
        <dbReference type="EMBL" id="CAD7267421.1"/>
    </source>
</evidence>
<reference evidence="2" key="1">
    <citation type="submission" date="2020-11" db="EMBL/GenBank/DDBJ databases">
        <authorList>
            <person name="Tran Van P."/>
        </authorList>
    </citation>
    <scope>NUCLEOTIDE SEQUENCE</scope>
</reference>
<feature type="region of interest" description="Disordered" evidence="1">
    <location>
        <begin position="18"/>
        <end position="40"/>
    </location>
</feature>
<dbReference type="AlphaFoldDB" id="A0A7R9B6R3"/>
<protein>
    <submittedName>
        <fullName evidence="2">Uncharacterized protein</fullName>
    </submittedName>
</protein>
<feature type="region of interest" description="Disordered" evidence="1">
    <location>
        <begin position="53"/>
        <end position="85"/>
    </location>
</feature>
<proteinExistence type="predicted"/>
<sequence>MRYLRKEWCVRSRIVAPTPRPSRWSRNQNNPSEGGEAVPVSADHCSPALVLRGQPQWKHHQIPSEGKSRSTKEVGIRGEHLTGPHRGGLCTYHGHHGDDLRMATDNTCTSVHRPRAFKYRD</sequence>
<organism evidence="2">
    <name type="scientific">Timema shepardi</name>
    <name type="common">Walking stick</name>
    <dbReference type="NCBI Taxonomy" id="629360"/>
    <lineage>
        <taxon>Eukaryota</taxon>
        <taxon>Metazoa</taxon>
        <taxon>Ecdysozoa</taxon>
        <taxon>Arthropoda</taxon>
        <taxon>Hexapoda</taxon>
        <taxon>Insecta</taxon>
        <taxon>Pterygota</taxon>
        <taxon>Neoptera</taxon>
        <taxon>Polyneoptera</taxon>
        <taxon>Phasmatodea</taxon>
        <taxon>Timematodea</taxon>
        <taxon>Timematoidea</taxon>
        <taxon>Timematidae</taxon>
        <taxon>Timema</taxon>
    </lineage>
</organism>
<accession>A0A7R9B6R3</accession>